<dbReference type="GO" id="GO:0050300">
    <property type="term" value="F:aminoglycoside 6-kinase activity"/>
    <property type="evidence" value="ECO:0007669"/>
    <property type="project" value="UniProtKB-EC"/>
</dbReference>
<gene>
    <name evidence="1" type="ORF">F4559_003271</name>
</gene>
<protein>
    <submittedName>
        <fullName evidence="1">Streptomycin 6-kinase</fullName>
        <ecNumber evidence="1">2.7.1.72</ecNumber>
    </submittedName>
</protein>
<reference evidence="1 2" key="1">
    <citation type="submission" date="2020-08" db="EMBL/GenBank/DDBJ databases">
        <title>Sequencing the genomes of 1000 actinobacteria strains.</title>
        <authorList>
            <person name="Klenk H.-P."/>
        </authorList>
    </citation>
    <scope>NUCLEOTIDE SEQUENCE [LARGE SCALE GENOMIC DNA]</scope>
    <source>
        <strain evidence="1 2">DSM 45084</strain>
    </source>
</reference>
<dbReference type="Proteomes" id="UP000542674">
    <property type="component" value="Unassembled WGS sequence"/>
</dbReference>
<keyword evidence="2" id="KW-1185">Reference proteome</keyword>
<name>A0A7W7WWE7_9PSEU</name>
<evidence type="ECO:0000313" key="2">
    <source>
        <dbReference type="Proteomes" id="UP000542674"/>
    </source>
</evidence>
<accession>A0A7W7WWE7</accession>
<dbReference type="SUPFAM" id="SSF56112">
    <property type="entry name" value="Protein kinase-like (PK-like)"/>
    <property type="match status" value="1"/>
</dbReference>
<dbReference type="GO" id="GO:0019748">
    <property type="term" value="P:secondary metabolic process"/>
    <property type="evidence" value="ECO:0007669"/>
    <property type="project" value="InterPro"/>
</dbReference>
<dbReference type="Pfam" id="PF04655">
    <property type="entry name" value="APH_6_hur"/>
    <property type="match status" value="1"/>
</dbReference>
<comment type="caution">
    <text evidence="1">The sequence shown here is derived from an EMBL/GenBank/DDBJ whole genome shotgun (WGS) entry which is preliminary data.</text>
</comment>
<dbReference type="RefSeq" id="WP_184669638.1">
    <property type="nucleotide sequence ID" value="NZ_BAABAI010000038.1"/>
</dbReference>
<dbReference type="InterPro" id="IPR006748">
    <property type="entry name" value="NH2Glyco/OHUrea_AB-resist_kin"/>
</dbReference>
<dbReference type="Gene3D" id="1.10.510.10">
    <property type="entry name" value="Transferase(Phosphotransferase) domain 1"/>
    <property type="match status" value="1"/>
</dbReference>
<dbReference type="EMBL" id="JACHJS010000001">
    <property type="protein sequence ID" value="MBB4965912.1"/>
    <property type="molecule type" value="Genomic_DNA"/>
</dbReference>
<dbReference type="AlphaFoldDB" id="A0A7W7WWE7"/>
<sequence length="258" mass="26721">MRALDERMTVRFGSGVRPWLDGLPALLADLTARWGLTVVRDLPGGNTSHTVLCTTADGAPAVLKVTPEPPIAAQESAALGAWADSPAVVDVLAEDLPAGVLLLEGLVPGTSAQDGPELPVLLAELGRVRVVDGFPPLAAGVERMFGLLARRRPGDYAASVGAASALAADRVPVRLLHGDLHLGNVLRSDRGLVAIDPRATVGDPAFDAVDFAYAGPDLDARVEWLSSVVDGDRLAAWCAALAPFFPDHPAVAAGRLSG</sequence>
<dbReference type="EC" id="2.7.1.72" evidence="1"/>
<keyword evidence="1" id="KW-0418">Kinase</keyword>
<proteinExistence type="predicted"/>
<evidence type="ECO:0000313" key="1">
    <source>
        <dbReference type="EMBL" id="MBB4965912.1"/>
    </source>
</evidence>
<dbReference type="InterPro" id="IPR011009">
    <property type="entry name" value="Kinase-like_dom_sf"/>
</dbReference>
<organism evidence="1 2">
    <name type="scientific">Saccharothrix violaceirubra</name>
    <dbReference type="NCBI Taxonomy" id="413306"/>
    <lineage>
        <taxon>Bacteria</taxon>
        <taxon>Bacillati</taxon>
        <taxon>Actinomycetota</taxon>
        <taxon>Actinomycetes</taxon>
        <taxon>Pseudonocardiales</taxon>
        <taxon>Pseudonocardiaceae</taxon>
        <taxon>Saccharothrix</taxon>
    </lineage>
</organism>
<keyword evidence="1" id="KW-0808">Transferase</keyword>